<dbReference type="OrthoDB" id="6687316at2"/>
<sequence>MQTRFSAVLAAVILGAASLSAVAQPGPQGGPGAERHDAPRKAPAAQPHPGKPAAPAAHAAPHQPAHGQAQRHGAGPDHRWVPGSRVPQQYRGPHYVVQDWQRHGLKRPGRGQQWVQNGQDYLLVAVATGVIAQIVFGH</sequence>
<feature type="chain" id="PRO_5012857338" description="Integral membrane-like protein" evidence="2">
    <location>
        <begin position="24"/>
        <end position="138"/>
    </location>
</feature>
<dbReference type="EMBL" id="PDEA01000001">
    <property type="protein sequence ID" value="PEH87619.1"/>
    <property type="molecule type" value="Genomic_DNA"/>
</dbReference>
<comment type="caution">
    <text evidence="3">The sequence shown here is derived from an EMBL/GenBank/DDBJ whole genome shotgun (WGS) entry which is preliminary data.</text>
</comment>
<dbReference type="Pfam" id="PF11776">
    <property type="entry name" value="RcnB"/>
    <property type="match status" value="1"/>
</dbReference>
<dbReference type="RefSeq" id="WP_083520469.1">
    <property type="nucleotide sequence ID" value="NZ_PDEA01000001.1"/>
</dbReference>
<accession>A0A2A7UQK2</accession>
<keyword evidence="2" id="KW-0732">Signal</keyword>
<reference evidence="4" key="1">
    <citation type="submission" date="2017-09" db="EMBL/GenBank/DDBJ databases">
        <title>FDA dAtabase for Regulatory Grade micrObial Sequences (FDA-ARGOS): Supporting development and validation of Infectious Disease Dx tests.</title>
        <authorList>
            <person name="Minogue T."/>
            <person name="Wolcott M."/>
            <person name="Wasieloski L."/>
            <person name="Aguilar W."/>
            <person name="Moore D."/>
            <person name="Tallon L."/>
            <person name="Sadzewicz L."/>
            <person name="Ott S."/>
            <person name="Zhao X."/>
            <person name="Nagaraj S."/>
            <person name="Vavikolanu K."/>
            <person name="Aluvathingal J."/>
            <person name="Nadendla S."/>
            <person name="Sichtig H."/>
        </authorList>
    </citation>
    <scope>NUCLEOTIDE SEQUENCE [LARGE SCALE GENOMIC DNA]</scope>
    <source>
        <strain evidence="4">FDAARGOS_394</strain>
    </source>
</reference>
<evidence type="ECO:0008006" key="5">
    <source>
        <dbReference type="Google" id="ProtNLM"/>
    </source>
</evidence>
<organism evidence="3 4">
    <name type="scientific">Comamonas terrigena</name>
    <dbReference type="NCBI Taxonomy" id="32013"/>
    <lineage>
        <taxon>Bacteria</taxon>
        <taxon>Pseudomonadati</taxon>
        <taxon>Pseudomonadota</taxon>
        <taxon>Betaproteobacteria</taxon>
        <taxon>Burkholderiales</taxon>
        <taxon>Comamonadaceae</taxon>
        <taxon>Comamonas</taxon>
    </lineage>
</organism>
<dbReference type="Proteomes" id="UP000220246">
    <property type="component" value="Unassembled WGS sequence"/>
</dbReference>
<dbReference type="InterPro" id="IPR024572">
    <property type="entry name" value="RcnB"/>
</dbReference>
<feature type="compositionally biased region" description="Low complexity" evidence="1">
    <location>
        <begin position="42"/>
        <end position="73"/>
    </location>
</feature>
<evidence type="ECO:0000313" key="3">
    <source>
        <dbReference type="EMBL" id="PEH87619.1"/>
    </source>
</evidence>
<keyword evidence="4" id="KW-1185">Reference proteome</keyword>
<proteinExistence type="predicted"/>
<feature type="region of interest" description="Disordered" evidence="1">
    <location>
        <begin position="23"/>
        <end position="88"/>
    </location>
</feature>
<evidence type="ECO:0000313" key="4">
    <source>
        <dbReference type="Proteomes" id="UP000220246"/>
    </source>
</evidence>
<evidence type="ECO:0000256" key="1">
    <source>
        <dbReference type="SAM" id="MobiDB-lite"/>
    </source>
</evidence>
<name>A0A2A7UQK2_COMTR</name>
<dbReference type="GeneID" id="80803603"/>
<protein>
    <recommendedName>
        <fullName evidence="5">Integral membrane-like protein</fullName>
    </recommendedName>
</protein>
<dbReference type="STRING" id="1219032.GCA_001515545_02388"/>
<dbReference type="Gene3D" id="3.10.450.160">
    <property type="entry name" value="inner membrane protein cigr"/>
    <property type="match status" value="1"/>
</dbReference>
<dbReference type="AlphaFoldDB" id="A0A2A7UQK2"/>
<feature type="signal peptide" evidence="2">
    <location>
        <begin position="1"/>
        <end position="23"/>
    </location>
</feature>
<evidence type="ECO:0000256" key="2">
    <source>
        <dbReference type="SAM" id="SignalP"/>
    </source>
</evidence>
<gene>
    <name evidence="3" type="ORF">CRM82_02470</name>
</gene>